<feature type="domain" description="Peptidase A1" evidence="12">
    <location>
        <begin position="115"/>
        <end position="647"/>
    </location>
</feature>
<dbReference type="InterPro" id="IPR008139">
    <property type="entry name" value="SaposinB_dom"/>
</dbReference>
<proteinExistence type="inferred from homology"/>
<evidence type="ECO:0000256" key="2">
    <source>
        <dbReference type="ARBA" id="ARBA00022670"/>
    </source>
</evidence>
<sequence length="647" mass="72049">MDPAHSLCKRNVDLSSQALEKGKSAHRNSSSMRTKLLLLAICLSHSFCTFAFNLSTDGLVRIGLKRRHLDLNSINDARVAKGEVIFAQDRGHAGRRLSYPNKDVVYLKNFMDTQYYGEIVIGSPPQHFTVVFDTGSSDFWVPSAKCYFSVSSTEYKVLQHIFHGIIITIEHNFMQIACYMHSKYRAMLSATYTKIGKSCKINYGFGSIHGFFSQDNTRLGDIVIRDQVFVEATREVSFAFLLARFDGILGLGFQENAVGTVAPVWYNMVQQGLVSKQIFSFWLNRDPKSKVGGEIIFGGVDVSHFKGEHAYVPVSQNGYWQARKRTIEVDDILVANYSTGDHALPFLEPLILIPSFSITERKEAHSFLLYIYTNIHNFQGLCDGCAAIVDSGTSFLAGPTNAEDSCNPFLRALFQTFVTQINHAIGADGVVSFECKEVVSKYGNSIWELLISGLQPEKVCADIGLCSYEGSQILNPGLETMRMEKLSTDESALCTFCEMTIFWIQAEVKKQKSKENALKYIDELLGSKLGLMLSKLCERLPNPRGKSFVDCNNVAAMPYISFTIGNKSFPLSPEKVPSPVLHLPSVSYIGTSHYIVRIEENCSTICISGFVPLDVPPSKSPLWVLGDIFLGAYHTIFDFGNLRVGFA</sequence>
<keyword evidence="7" id="KW-0325">Glycoprotein</keyword>
<evidence type="ECO:0000256" key="3">
    <source>
        <dbReference type="ARBA" id="ARBA00022750"/>
    </source>
</evidence>
<evidence type="ECO:0000256" key="6">
    <source>
        <dbReference type="ARBA" id="ARBA00023157"/>
    </source>
</evidence>
<name>A0AA88QQI3_9ASTE</name>
<dbReference type="SUPFAM" id="SSF50630">
    <property type="entry name" value="Acid proteases"/>
    <property type="match status" value="1"/>
</dbReference>
<dbReference type="PROSITE" id="PS00141">
    <property type="entry name" value="ASP_PROTEASE"/>
    <property type="match status" value="2"/>
</dbReference>
<evidence type="ECO:0000313" key="13">
    <source>
        <dbReference type="EMBL" id="KAK2969684.1"/>
    </source>
</evidence>
<dbReference type="InterPro" id="IPR021109">
    <property type="entry name" value="Peptidase_aspartic_dom_sf"/>
</dbReference>
<keyword evidence="14" id="KW-1185">Reference proteome</keyword>
<organism evidence="13 14">
    <name type="scientific">Escallonia rubra</name>
    <dbReference type="NCBI Taxonomy" id="112253"/>
    <lineage>
        <taxon>Eukaryota</taxon>
        <taxon>Viridiplantae</taxon>
        <taxon>Streptophyta</taxon>
        <taxon>Embryophyta</taxon>
        <taxon>Tracheophyta</taxon>
        <taxon>Spermatophyta</taxon>
        <taxon>Magnoliopsida</taxon>
        <taxon>eudicotyledons</taxon>
        <taxon>Gunneridae</taxon>
        <taxon>Pentapetalae</taxon>
        <taxon>asterids</taxon>
        <taxon>campanulids</taxon>
        <taxon>Escalloniales</taxon>
        <taxon>Escalloniaceae</taxon>
        <taxon>Escallonia</taxon>
    </lineage>
</organism>
<dbReference type="InterPro" id="IPR001461">
    <property type="entry name" value="Aspartic_peptidase_A1"/>
</dbReference>
<dbReference type="PROSITE" id="PS51767">
    <property type="entry name" value="PEPTIDASE_A1"/>
    <property type="match status" value="1"/>
</dbReference>
<evidence type="ECO:0000259" key="12">
    <source>
        <dbReference type="PROSITE" id="PS51767"/>
    </source>
</evidence>
<dbReference type="SUPFAM" id="SSF47862">
    <property type="entry name" value="Saposin"/>
    <property type="match status" value="1"/>
</dbReference>
<dbReference type="EMBL" id="JAVXUO010002782">
    <property type="protein sequence ID" value="KAK2969684.1"/>
    <property type="molecule type" value="Genomic_DNA"/>
</dbReference>
<evidence type="ECO:0000256" key="4">
    <source>
        <dbReference type="ARBA" id="ARBA00022801"/>
    </source>
</evidence>
<dbReference type="InterPro" id="IPR008138">
    <property type="entry name" value="SapB_2"/>
</dbReference>
<evidence type="ECO:0000256" key="1">
    <source>
        <dbReference type="ARBA" id="ARBA00007447"/>
    </source>
</evidence>
<feature type="disulfide bond" evidence="9">
    <location>
        <begin position="146"/>
        <end position="178"/>
    </location>
</feature>
<feature type="active site" evidence="8">
    <location>
        <position position="133"/>
    </location>
</feature>
<dbReference type="FunFam" id="2.40.70.10:FF:000115">
    <property type="entry name" value="Lysosomal aspartic protease"/>
    <property type="match status" value="1"/>
</dbReference>
<dbReference type="Pfam" id="PF03489">
    <property type="entry name" value="SapB_2"/>
    <property type="match status" value="1"/>
</dbReference>
<keyword evidence="3 10" id="KW-0064">Aspartyl protease</keyword>
<feature type="non-terminal residue" evidence="13">
    <location>
        <position position="647"/>
    </location>
</feature>
<keyword evidence="4 10" id="KW-0378">Hydrolase</keyword>
<accession>A0AA88QQI3</accession>
<evidence type="ECO:0000313" key="14">
    <source>
        <dbReference type="Proteomes" id="UP001187471"/>
    </source>
</evidence>
<dbReference type="Proteomes" id="UP001187471">
    <property type="component" value="Unassembled WGS sequence"/>
</dbReference>
<evidence type="ECO:0000256" key="7">
    <source>
        <dbReference type="ARBA" id="ARBA00023180"/>
    </source>
</evidence>
<dbReference type="SMART" id="SM00741">
    <property type="entry name" value="SapB"/>
    <property type="match status" value="1"/>
</dbReference>
<dbReference type="Pfam" id="PF00026">
    <property type="entry name" value="Asp"/>
    <property type="match status" value="2"/>
</dbReference>
<feature type="domain" description="Saposin B-type" evidence="11">
    <location>
        <begin position="378"/>
        <end position="470"/>
    </location>
</feature>
<dbReference type="PRINTS" id="PR00792">
    <property type="entry name" value="PEPSIN"/>
</dbReference>
<feature type="active site" evidence="8">
    <location>
        <position position="390"/>
    </location>
</feature>
<keyword evidence="6 9" id="KW-1015">Disulfide bond</keyword>
<keyword evidence="5" id="KW-0865">Zymogen</keyword>
<dbReference type="Gene3D" id="2.40.70.10">
    <property type="entry name" value="Acid Proteases"/>
    <property type="match status" value="2"/>
</dbReference>
<dbReference type="PANTHER" id="PTHR47966:SF20">
    <property type="entry name" value="ASPARTIC PROTEINASE-LIKE"/>
    <property type="match status" value="1"/>
</dbReference>
<dbReference type="InterPro" id="IPR033121">
    <property type="entry name" value="PEPTIDASE_A1"/>
</dbReference>
<evidence type="ECO:0000259" key="11">
    <source>
        <dbReference type="PROSITE" id="PS50015"/>
    </source>
</evidence>
<dbReference type="GO" id="GO:0004190">
    <property type="term" value="F:aspartic-type endopeptidase activity"/>
    <property type="evidence" value="ECO:0007669"/>
    <property type="project" value="UniProtKB-KW"/>
</dbReference>
<evidence type="ECO:0000256" key="9">
    <source>
        <dbReference type="PIRSR" id="PIRSR601461-2"/>
    </source>
</evidence>
<dbReference type="PROSITE" id="PS50015">
    <property type="entry name" value="SAP_B"/>
    <property type="match status" value="1"/>
</dbReference>
<comment type="caution">
    <text evidence="13">The sequence shown here is derived from an EMBL/GenBank/DDBJ whole genome shotgun (WGS) entry which is preliminary data.</text>
</comment>
<reference evidence="13" key="1">
    <citation type="submission" date="2022-12" db="EMBL/GenBank/DDBJ databases">
        <title>Draft genome assemblies for two species of Escallonia (Escalloniales).</title>
        <authorList>
            <person name="Chanderbali A."/>
            <person name="Dervinis C."/>
            <person name="Anghel I."/>
            <person name="Soltis D."/>
            <person name="Soltis P."/>
            <person name="Zapata F."/>
        </authorList>
    </citation>
    <scope>NUCLEOTIDE SEQUENCE</scope>
    <source>
        <strain evidence="13">UCBG92.1500</strain>
        <tissue evidence="13">Leaf</tissue>
    </source>
</reference>
<evidence type="ECO:0000256" key="8">
    <source>
        <dbReference type="PIRSR" id="PIRSR601461-1"/>
    </source>
</evidence>
<evidence type="ECO:0000256" key="10">
    <source>
        <dbReference type="RuleBase" id="RU000454"/>
    </source>
</evidence>
<gene>
    <name evidence="13" type="ORF">RJ640_025861</name>
</gene>
<dbReference type="AlphaFoldDB" id="A0AA88QQI3"/>
<dbReference type="InterPro" id="IPR011001">
    <property type="entry name" value="Saposin-like"/>
</dbReference>
<dbReference type="InterPro" id="IPR001969">
    <property type="entry name" value="Aspartic_peptidase_AS"/>
</dbReference>
<evidence type="ECO:0000256" key="5">
    <source>
        <dbReference type="ARBA" id="ARBA00023145"/>
    </source>
</evidence>
<dbReference type="Gene3D" id="1.10.225.10">
    <property type="entry name" value="Saposin-like"/>
    <property type="match status" value="1"/>
</dbReference>
<dbReference type="PANTHER" id="PTHR47966">
    <property type="entry name" value="BETA-SITE APP-CLEAVING ENZYME, ISOFORM A-RELATED"/>
    <property type="match status" value="1"/>
</dbReference>
<comment type="similarity">
    <text evidence="1 10">Belongs to the peptidase A1 family.</text>
</comment>
<dbReference type="GO" id="GO:0006508">
    <property type="term" value="P:proteolysis"/>
    <property type="evidence" value="ECO:0007669"/>
    <property type="project" value="UniProtKB-KW"/>
</dbReference>
<keyword evidence="2 10" id="KW-0645">Protease</keyword>
<protein>
    <submittedName>
        <fullName evidence="13">Uncharacterized protein</fullName>
    </submittedName>
</protein>